<organism evidence="3 4">
    <name type="scientific">Paenibacillus aquistagni</name>
    <dbReference type="NCBI Taxonomy" id="1852522"/>
    <lineage>
        <taxon>Bacteria</taxon>
        <taxon>Bacillati</taxon>
        <taxon>Bacillota</taxon>
        <taxon>Bacilli</taxon>
        <taxon>Bacillales</taxon>
        <taxon>Paenibacillaceae</taxon>
        <taxon>Paenibacillus</taxon>
    </lineage>
</organism>
<evidence type="ECO:0000313" key="4">
    <source>
        <dbReference type="Proteomes" id="UP000193834"/>
    </source>
</evidence>
<dbReference type="InterPro" id="IPR011050">
    <property type="entry name" value="Pectin_lyase_fold/virulence"/>
</dbReference>
<dbReference type="InterPro" id="IPR039448">
    <property type="entry name" value="Beta_helix"/>
</dbReference>
<dbReference type="EMBL" id="FXAZ01000002">
    <property type="protein sequence ID" value="SMG37434.1"/>
    <property type="molecule type" value="Genomic_DNA"/>
</dbReference>
<protein>
    <submittedName>
        <fullName evidence="3">Parallel beta-helix repeat (Two copies)</fullName>
    </submittedName>
</protein>
<dbReference type="InterPro" id="IPR006626">
    <property type="entry name" value="PbH1"/>
</dbReference>
<keyword evidence="4" id="KW-1185">Reference proteome</keyword>
<evidence type="ECO:0000259" key="1">
    <source>
        <dbReference type="Pfam" id="PF12708"/>
    </source>
</evidence>
<dbReference type="Proteomes" id="UP000193834">
    <property type="component" value="Unassembled WGS sequence"/>
</dbReference>
<dbReference type="AlphaFoldDB" id="A0A1X7KAQ5"/>
<name>A0A1X7KAQ5_9BACL</name>
<sequence length="411" mass="44561">MSKVIGINVKDYGAYGDNVHDDTIAIQSAIDASTGGVIFFPAGTYVISNTIKVHSNQTLCGEGKNISILRMSAVGKDGIQVNNAEHVTIRELQVRDIINPGSAESRAIRIRASKHCKVEHCRVYNTDDSGIRVGYDDATGWSMHCQVLHCEVENTTGGSGIEVIKAYDTLVDGCTVINSLEHGIRICGAIRTTVVNNTIEGSGNADITAQGFGSSTGVSQPLENFIIKGNTCKGSGLGYGITMYFQASKGIVSSNKIMNSLIGIRLYDPEGNGTQNIHCVDNMIADCGTGILVYGEHKSLTFSQNHIMNWTNPSVAYEYAAAVVIDAHNNDLDFVFFEDNMIVQANPVSNKKQVSFYIANLTNNSNIYVRYNNISLLNSFSLFNSIYRRGSRGKVTTTFALMNTNTEVLSS</sequence>
<feature type="domain" description="Rhamnogalacturonase A/B/Epimerase-like pectate lyase" evidence="1">
    <location>
        <begin position="7"/>
        <end position="203"/>
    </location>
</feature>
<dbReference type="InterPro" id="IPR012334">
    <property type="entry name" value="Pectin_lyas_fold"/>
</dbReference>
<dbReference type="RefSeq" id="WP_176228897.1">
    <property type="nucleotide sequence ID" value="NZ_FXAZ01000002.1"/>
</dbReference>
<dbReference type="SMART" id="SM00710">
    <property type="entry name" value="PbH1"/>
    <property type="match status" value="9"/>
</dbReference>
<evidence type="ECO:0000259" key="2">
    <source>
        <dbReference type="Pfam" id="PF13229"/>
    </source>
</evidence>
<gene>
    <name evidence="3" type="ORF">SAMN06295960_2220</name>
</gene>
<dbReference type="Gene3D" id="2.160.20.10">
    <property type="entry name" value="Single-stranded right-handed beta-helix, Pectin lyase-like"/>
    <property type="match status" value="1"/>
</dbReference>
<dbReference type="InterPro" id="IPR024535">
    <property type="entry name" value="RHGA/B-epi-like_pectate_lyase"/>
</dbReference>
<dbReference type="Pfam" id="PF13229">
    <property type="entry name" value="Beta_helix"/>
    <property type="match status" value="1"/>
</dbReference>
<dbReference type="SUPFAM" id="SSF51126">
    <property type="entry name" value="Pectin lyase-like"/>
    <property type="match status" value="1"/>
</dbReference>
<dbReference type="NCBIfam" id="TIGR03804">
    <property type="entry name" value="para_beta_helix"/>
    <property type="match status" value="1"/>
</dbReference>
<proteinExistence type="predicted"/>
<evidence type="ECO:0000313" key="3">
    <source>
        <dbReference type="EMBL" id="SMG37434.1"/>
    </source>
</evidence>
<dbReference type="Pfam" id="PF12708">
    <property type="entry name" value="Pect-lyase_RHGA_epim"/>
    <property type="match status" value="1"/>
</dbReference>
<dbReference type="InterPro" id="IPR022441">
    <property type="entry name" value="Para_beta_helix_rpt-2"/>
</dbReference>
<dbReference type="STRING" id="1852522.SAMN06295960_2220"/>
<reference evidence="3 4" key="1">
    <citation type="submission" date="2017-04" db="EMBL/GenBank/DDBJ databases">
        <authorList>
            <person name="Afonso C.L."/>
            <person name="Miller P.J."/>
            <person name="Scott M.A."/>
            <person name="Spackman E."/>
            <person name="Goraichik I."/>
            <person name="Dimitrov K.M."/>
            <person name="Suarez D.L."/>
            <person name="Swayne D.E."/>
        </authorList>
    </citation>
    <scope>NUCLEOTIDE SEQUENCE [LARGE SCALE GENOMIC DNA]</scope>
    <source>
        <strain evidence="3 4">11</strain>
    </source>
</reference>
<feature type="domain" description="Right handed beta helix" evidence="2">
    <location>
        <begin position="219"/>
        <end position="322"/>
    </location>
</feature>
<accession>A0A1X7KAQ5</accession>